<feature type="domain" description="TonB-dependent receptor plug" evidence="15">
    <location>
        <begin position="56"/>
        <end position="168"/>
    </location>
</feature>
<keyword evidence="16" id="KW-0675">Receptor</keyword>
<keyword evidence="5 11" id="KW-0812">Transmembrane</keyword>
<dbReference type="PANTHER" id="PTHR32552">
    <property type="entry name" value="FERRICHROME IRON RECEPTOR-RELATED"/>
    <property type="match status" value="1"/>
</dbReference>
<evidence type="ECO:0000256" key="8">
    <source>
        <dbReference type="ARBA" id="ARBA00023077"/>
    </source>
</evidence>
<dbReference type="Gene3D" id="2.40.170.20">
    <property type="entry name" value="TonB-dependent receptor, beta-barrel domain"/>
    <property type="match status" value="2"/>
</dbReference>
<keyword evidence="6" id="KW-0408">Iron</keyword>
<reference evidence="16 17" key="1">
    <citation type="submission" date="2020-12" db="EMBL/GenBank/DDBJ databases">
        <authorList>
            <person name="Shan Y."/>
        </authorList>
    </citation>
    <scope>NUCLEOTIDE SEQUENCE [LARGE SCALE GENOMIC DNA]</scope>
    <source>
        <strain evidence="17">csc3.9</strain>
    </source>
</reference>
<feature type="signal peptide" evidence="13">
    <location>
        <begin position="1"/>
        <end position="25"/>
    </location>
</feature>
<keyword evidence="10 11" id="KW-0998">Cell outer membrane</keyword>
<evidence type="ECO:0000256" key="7">
    <source>
        <dbReference type="ARBA" id="ARBA00023065"/>
    </source>
</evidence>
<keyword evidence="7" id="KW-0406">Ion transport</keyword>
<evidence type="ECO:0000256" key="3">
    <source>
        <dbReference type="ARBA" id="ARBA00022452"/>
    </source>
</evidence>
<gene>
    <name evidence="16" type="ORF">I6N98_12845</name>
</gene>
<evidence type="ECO:0000256" key="5">
    <source>
        <dbReference type="ARBA" id="ARBA00022692"/>
    </source>
</evidence>
<dbReference type="KEGG" id="snan:I6N98_12845"/>
<keyword evidence="2 11" id="KW-0813">Transport</keyword>
<keyword evidence="13" id="KW-0732">Signal</keyword>
<dbReference type="GO" id="GO:0009279">
    <property type="term" value="C:cell outer membrane"/>
    <property type="evidence" value="ECO:0007669"/>
    <property type="project" value="UniProtKB-SubCell"/>
</dbReference>
<dbReference type="InterPro" id="IPR000531">
    <property type="entry name" value="Beta-barrel_TonB"/>
</dbReference>
<feature type="domain" description="TonB-dependent receptor-like beta-barrel" evidence="14">
    <location>
        <begin position="344"/>
        <end position="797"/>
    </location>
</feature>
<evidence type="ECO:0000313" key="17">
    <source>
        <dbReference type="Proteomes" id="UP000596063"/>
    </source>
</evidence>
<dbReference type="GO" id="GO:0006826">
    <property type="term" value="P:iron ion transport"/>
    <property type="evidence" value="ECO:0007669"/>
    <property type="project" value="UniProtKB-KW"/>
</dbReference>
<dbReference type="InterPro" id="IPR012910">
    <property type="entry name" value="Plug_dom"/>
</dbReference>
<dbReference type="PANTHER" id="PTHR32552:SF81">
    <property type="entry name" value="TONB-DEPENDENT OUTER MEMBRANE RECEPTOR"/>
    <property type="match status" value="1"/>
</dbReference>
<feature type="chain" id="PRO_5032304764" evidence="13">
    <location>
        <begin position="26"/>
        <end position="835"/>
    </location>
</feature>
<name>A0A7T4QYP9_9GAMM</name>
<dbReference type="Pfam" id="PF07715">
    <property type="entry name" value="Plug"/>
    <property type="match status" value="1"/>
</dbReference>
<dbReference type="InterPro" id="IPR039426">
    <property type="entry name" value="TonB-dep_rcpt-like"/>
</dbReference>
<sequence>MRYGNGPLKLGTLALGVLLASNLTAAQQTQTEGSEPRRATVLEEVTVTAQRKQENAQDVAISMTVFSQEQIANANMANSNDIATYTPSMTTNTRFGPENATFSIRGFTRSLRTTASVGVYLAEVIAPRGQTSQTSGDGAGPGTLFDLANVQVLKGPQGTLFGRNTTGGSILLTPQQPTQEFEGYLEASAGNYSSQRLQGVINLPITDNLAIRAGIDANERNGHLNNIAKVGGDELGNVNYVAGRFSVLWDITDNVSNYTLITASDSDTNGYTSRLFACNNQPSEFFTVAIGLFTNAGCNQQLENQAANGQDGYYDIVSTVPDAISVIEEKRFINTTTWQVNENLTFKNIFAYAHLLTENGSDVFGTDFPEITYNLLGPVVDLLPLDLITDAIADPDREFGVGLSIAHPDYPVTDQSTWVEEIQLQGVSFDSRLEWQAGLYYEESLPEGPSGNISAGTISCDFETLTGDPSQYNCFDISAGQLGSVLLNDFRTEYKNQAIYAQGSYDFSESITLTAGLRYTRDETQARGKKIRYAYVGTIQQAPTVQISKPRQVSEAPTGVLEVQYRPIPDAVMLYAKYSRGYRQGSVNPAADPGVDVFDQEEVDTYEVGAKTQFGGPIPGRFNIAVFDNDFTDMQLQTGYISSGAAQTVAIFNAGSSKITGVEADLSLQLTSSLLANISYSYLDTELLEQDENSQKIQDAAGGIAGFSATPIADVGDELPFAPDQSVVASLLYQIPVPAKYGLVDFSTTYVYTGQQRAGASSGSPFSMLDAFELWNFNLSWAGVMGTNLDFSAFLTNAFDEEYETYVSATFNVLGFDSRMSGMPKMYGARLRWNF</sequence>
<keyword evidence="17" id="KW-1185">Reference proteome</keyword>
<proteinExistence type="inferred from homology"/>
<evidence type="ECO:0000259" key="14">
    <source>
        <dbReference type="Pfam" id="PF00593"/>
    </source>
</evidence>
<evidence type="ECO:0000256" key="9">
    <source>
        <dbReference type="ARBA" id="ARBA00023136"/>
    </source>
</evidence>
<evidence type="ECO:0000313" key="16">
    <source>
        <dbReference type="EMBL" id="QQD17248.1"/>
    </source>
</evidence>
<protein>
    <submittedName>
        <fullName evidence="16">TonB-dependent receptor</fullName>
    </submittedName>
</protein>
<evidence type="ECO:0000256" key="2">
    <source>
        <dbReference type="ARBA" id="ARBA00022448"/>
    </source>
</evidence>
<dbReference type="SUPFAM" id="SSF56935">
    <property type="entry name" value="Porins"/>
    <property type="match status" value="1"/>
</dbReference>
<keyword evidence="3 11" id="KW-1134">Transmembrane beta strand</keyword>
<dbReference type="AlphaFoldDB" id="A0A7T4QYP9"/>
<evidence type="ECO:0000256" key="4">
    <source>
        <dbReference type="ARBA" id="ARBA00022496"/>
    </source>
</evidence>
<dbReference type="Proteomes" id="UP000596063">
    <property type="component" value="Chromosome"/>
</dbReference>
<evidence type="ECO:0000256" key="10">
    <source>
        <dbReference type="ARBA" id="ARBA00023237"/>
    </source>
</evidence>
<dbReference type="EMBL" id="CP066167">
    <property type="protein sequence ID" value="QQD17248.1"/>
    <property type="molecule type" value="Genomic_DNA"/>
</dbReference>
<evidence type="ECO:0000256" key="1">
    <source>
        <dbReference type="ARBA" id="ARBA00004571"/>
    </source>
</evidence>
<evidence type="ECO:0000256" key="11">
    <source>
        <dbReference type="PROSITE-ProRule" id="PRU01360"/>
    </source>
</evidence>
<accession>A0A7T4QYP9</accession>
<dbReference type="InterPro" id="IPR036942">
    <property type="entry name" value="Beta-barrel_TonB_sf"/>
</dbReference>
<dbReference type="PROSITE" id="PS52016">
    <property type="entry name" value="TONB_DEPENDENT_REC_3"/>
    <property type="match status" value="1"/>
</dbReference>
<keyword evidence="8 12" id="KW-0798">TonB box</keyword>
<evidence type="ECO:0000259" key="15">
    <source>
        <dbReference type="Pfam" id="PF07715"/>
    </source>
</evidence>
<keyword evidence="9 11" id="KW-0472">Membrane</keyword>
<evidence type="ECO:0000256" key="13">
    <source>
        <dbReference type="SAM" id="SignalP"/>
    </source>
</evidence>
<evidence type="ECO:0000256" key="6">
    <source>
        <dbReference type="ARBA" id="ARBA00023004"/>
    </source>
</evidence>
<evidence type="ECO:0000256" key="12">
    <source>
        <dbReference type="RuleBase" id="RU003357"/>
    </source>
</evidence>
<keyword evidence="4" id="KW-0410">Iron transport</keyword>
<organism evidence="16 17">
    <name type="scientific">Spongiibacter nanhainus</name>
    <dbReference type="NCBI Taxonomy" id="2794344"/>
    <lineage>
        <taxon>Bacteria</taxon>
        <taxon>Pseudomonadati</taxon>
        <taxon>Pseudomonadota</taxon>
        <taxon>Gammaproteobacteria</taxon>
        <taxon>Cellvibrionales</taxon>
        <taxon>Spongiibacteraceae</taxon>
        <taxon>Spongiibacter</taxon>
    </lineage>
</organism>
<comment type="similarity">
    <text evidence="11 12">Belongs to the TonB-dependent receptor family.</text>
</comment>
<dbReference type="Pfam" id="PF00593">
    <property type="entry name" value="TonB_dep_Rec_b-barrel"/>
    <property type="match status" value="1"/>
</dbReference>
<comment type="subcellular location">
    <subcellularLocation>
        <location evidence="1 11">Cell outer membrane</location>
        <topology evidence="1 11">Multi-pass membrane protein</topology>
    </subcellularLocation>
</comment>